<dbReference type="PROSITE" id="PS00666">
    <property type="entry name" value="DHDPS_2"/>
    <property type="match status" value="1"/>
</dbReference>
<dbReference type="PRINTS" id="PR00146">
    <property type="entry name" value="DHPICSNTHASE"/>
</dbReference>
<dbReference type="SMART" id="SM01130">
    <property type="entry name" value="DHDPS"/>
    <property type="match status" value="1"/>
</dbReference>
<keyword evidence="2" id="KW-0704">Schiff base</keyword>
<dbReference type="CDD" id="cd00408">
    <property type="entry name" value="DHDPS-like"/>
    <property type="match status" value="1"/>
</dbReference>
<dbReference type="SUPFAM" id="SSF51569">
    <property type="entry name" value="Aldolase"/>
    <property type="match status" value="1"/>
</dbReference>
<proteinExistence type="inferred from homology"/>
<dbReference type="Pfam" id="PF00701">
    <property type="entry name" value="DHDPS"/>
    <property type="match status" value="1"/>
</dbReference>
<dbReference type="PANTHER" id="PTHR12128">
    <property type="entry name" value="DIHYDRODIPICOLINATE SYNTHASE"/>
    <property type="match status" value="1"/>
</dbReference>
<reference evidence="5" key="1">
    <citation type="journal article" date="2019" name="Int. J. Syst. Evol. Microbiol.">
        <title>The Global Catalogue of Microorganisms (GCM) 10K type strain sequencing project: providing services to taxonomists for standard genome sequencing and annotation.</title>
        <authorList>
            <consortium name="The Broad Institute Genomics Platform"/>
            <consortium name="The Broad Institute Genome Sequencing Center for Infectious Disease"/>
            <person name="Wu L."/>
            <person name="Ma J."/>
        </authorList>
    </citation>
    <scope>NUCLEOTIDE SEQUENCE [LARGE SCALE GENOMIC DNA]</scope>
    <source>
        <strain evidence="5">CCM 8903</strain>
    </source>
</reference>
<dbReference type="EMBL" id="JBHTON010000039">
    <property type="protein sequence ID" value="MFD1485810.1"/>
    <property type="molecule type" value="Genomic_DNA"/>
</dbReference>
<protein>
    <submittedName>
        <fullName evidence="4">Dihydrodipicolinate synthase family protein</fullName>
    </submittedName>
</protein>
<dbReference type="PIRSF" id="PIRSF001365">
    <property type="entry name" value="DHDPS"/>
    <property type="match status" value="1"/>
</dbReference>
<organism evidence="4 5">
    <name type="scientific">Lacticaseibacillus baoqingensis</name>
    <dbReference type="NCBI Taxonomy" id="2486013"/>
    <lineage>
        <taxon>Bacteria</taxon>
        <taxon>Bacillati</taxon>
        <taxon>Bacillota</taxon>
        <taxon>Bacilli</taxon>
        <taxon>Lactobacillales</taxon>
        <taxon>Lactobacillaceae</taxon>
        <taxon>Lacticaseibacillus</taxon>
    </lineage>
</organism>
<evidence type="ECO:0000256" key="1">
    <source>
        <dbReference type="ARBA" id="ARBA00023239"/>
    </source>
</evidence>
<evidence type="ECO:0000256" key="2">
    <source>
        <dbReference type="ARBA" id="ARBA00023270"/>
    </source>
</evidence>
<name>A0ABW4E7H0_9LACO</name>
<comment type="caution">
    <text evidence="4">The sequence shown here is derived from an EMBL/GenBank/DDBJ whole genome shotgun (WGS) entry which is preliminary data.</text>
</comment>
<keyword evidence="1 3" id="KW-0456">Lyase</keyword>
<dbReference type="InterPro" id="IPR002220">
    <property type="entry name" value="DapA-like"/>
</dbReference>
<dbReference type="InterPro" id="IPR013785">
    <property type="entry name" value="Aldolase_TIM"/>
</dbReference>
<dbReference type="InterPro" id="IPR020625">
    <property type="entry name" value="Schiff_base-form_aldolases_AS"/>
</dbReference>
<comment type="similarity">
    <text evidence="3">Belongs to the DapA family.</text>
</comment>
<dbReference type="Proteomes" id="UP001597252">
    <property type="component" value="Unassembled WGS sequence"/>
</dbReference>
<evidence type="ECO:0000313" key="4">
    <source>
        <dbReference type="EMBL" id="MFD1485810.1"/>
    </source>
</evidence>
<dbReference type="Gene3D" id="3.20.20.70">
    <property type="entry name" value="Aldolase class I"/>
    <property type="match status" value="1"/>
</dbReference>
<gene>
    <name evidence="4" type="ORF">ACFQ5J_11260</name>
</gene>
<accession>A0ABW4E7H0</accession>
<evidence type="ECO:0000256" key="3">
    <source>
        <dbReference type="PIRNR" id="PIRNR001365"/>
    </source>
</evidence>
<dbReference type="PANTHER" id="PTHR12128:SF28">
    <property type="entry name" value="2-DEHYDRO-3-DEOXY-D-GLUCONATE ALDOLASE YAGE-RELATED"/>
    <property type="match status" value="1"/>
</dbReference>
<keyword evidence="5" id="KW-1185">Reference proteome</keyword>
<dbReference type="RefSeq" id="WP_125754336.1">
    <property type="nucleotide sequence ID" value="NZ_JBHTON010000039.1"/>
</dbReference>
<sequence length="308" mass="34016">MAEIIVPVVTVFDKDEKPDYEGNQHVIDYLIRNGVDGILVLGSAGEFSNLTLKEKIEFFDFYSEYVDGRVKLLAGTGCVSYAETKQLTQAALDMGYEAAVVIEPYYFAISQVEVEKFYDRLADEINGNIYIYNFPARSGVSIDPATVNTLMKKHANITGLKDSVTTPGHTNMILQAIAPVQQKIYSGFDDQFLANIASGGQGCIGALANVVPDIWHALVVANNQGNYQRTMQLFGLIERLMPIYDVCTNPAVILKRLMKHRGVAISAQGLFPFTAVDEGQYLQAEKLLDEVVDEFLKPSVVVSKRKIG</sequence>
<evidence type="ECO:0000313" key="5">
    <source>
        <dbReference type="Proteomes" id="UP001597252"/>
    </source>
</evidence>